<keyword evidence="3 4" id="KW-0732">Signal</keyword>
<dbReference type="CDD" id="cd13679">
    <property type="entry name" value="PBP2_TRAP_YiaO_like"/>
    <property type="match status" value="1"/>
</dbReference>
<keyword evidence="2" id="KW-0813">Transport</keyword>
<dbReference type="PANTHER" id="PTHR33376">
    <property type="match status" value="1"/>
</dbReference>
<dbReference type="NCBIfam" id="NF037995">
    <property type="entry name" value="TRAP_S1"/>
    <property type="match status" value="1"/>
</dbReference>
<evidence type="ECO:0000256" key="3">
    <source>
        <dbReference type="ARBA" id="ARBA00022729"/>
    </source>
</evidence>
<feature type="chain" id="PRO_5020717866" evidence="4">
    <location>
        <begin position="27"/>
        <end position="341"/>
    </location>
</feature>
<name>A0A4R3V8D5_9BURK</name>
<dbReference type="InterPro" id="IPR004682">
    <property type="entry name" value="TRAP_DctP"/>
</dbReference>
<accession>A0A4R3V8D5</accession>
<organism evidence="5 6">
    <name type="scientific">Paracandidimonas soli</name>
    <dbReference type="NCBI Taxonomy" id="1917182"/>
    <lineage>
        <taxon>Bacteria</taxon>
        <taxon>Pseudomonadati</taxon>
        <taxon>Pseudomonadota</taxon>
        <taxon>Betaproteobacteria</taxon>
        <taxon>Burkholderiales</taxon>
        <taxon>Alcaligenaceae</taxon>
        <taxon>Paracandidimonas</taxon>
    </lineage>
</organism>
<dbReference type="Gene3D" id="3.40.190.170">
    <property type="entry name" value="Bacterial extracellular solute-binding protein, family 7"/>
    <property type="match status" value="1"/>
</dbReference>
<dbReference type="Proteomes" id="UP000294692">
    <property type="component" value="Unassembled WGS sequence"/>
</dbReference>
<dbReference type="GO" id="GO:0030288">
    <property type="term" value="C:outer membrane-bounded periplasmic space"/>
    <property type="evidence" value="ECO:0007669"/>
    <property type="project" value="InterPro"/>
</dbReference>
<sequence>MIKTIKTHLKPLLAACMAMGLTTAAAQTHTLRLGHGIAQEHPLGQGALRFAEILEKNSGGKLAMKVFPATQLGSEGQMIGAVRGGVQDLVITSTAPVATQIKEYLLFDLPFLLETDAEADALLDGPIGQKLLDLAESREMVGLCYWENGFRQVTNSKREVKSLEDLSGLKLRTMQNPVYIDAFKALGANAIPMPFTELYTAMETRAIDAQENPVAIIHSNKFYEVQKYLTLTNHAYAPYVVLMSRKTWNKLGEDEQKAMKQSCQEARDYQRALSRDMTAELLELLKKEGLTLSTLSPSETQRLREQIQPIIGKYTNEIGPELVEQAQRQLQQMRASSGGKS</sequence>
<comment type="similarity">
    <text evidence="1">Belongs to the bacterial solute-binding protein 7 family.</text>
</comment>
<proteinExistence type="inferred from homology"/>
<dbReference type="InterPro" id="IPR018389">
    <property type="entry name" value="DctP_fam"/>
</dbReference>
<dbReference type="PIRSF" id="PIRSF006470">
    <property type="entry name" value="DctB"/>
    <property type="match status" value="1"/>
</dbReference>
<evidence type="ECO:0000313" key="6">
    <source>
        <dbReference type="Proteomes" id="UP000294692"/>
    </source>
</evidence>
<comment type="caution">
    <text evidence="5">The sequence shown here is derived from an EMBL/GenBank/DDBJ whole genome shotgun (WGS) entry which is preliminary data.</text>
</comment>
<protein>
    <submittedName>
        <fullName evidence="5">Tripartite ATP-independent transporter DctP family solute receptor</fullName>
    </submittedName>
</protein>
<dbReference type="GO" id="GO:0055085">
    <property type="term" value="P:transmembrane transport"/>
    <property type="evidence" value="ECO:0007669"/>
    <property type="project" value="InterPro"/>
</dbReference>
<dbReference type="RefSeq" id="WP_132473926.1">
    <property type="nucleotide sequence ID" value="NZ_JBHRVM010000001.1"/>
</dbReference>
<evidence type="ECO:0000256" key="1">
    <source>
        <dbReference type="ARBA" id="ARBA00009023"/>
    </source>
</evidence>
<dbReference type="AlphaFoldDB" id="A0A4R3V8D5"/>
<dbReference type="PANTHER" id="PTHR33376:SF7">
    <property type="entry name" value="C4-DICARBOXYLATE-BINDING PROTEIN DCTB"/>
    <property type="match status" value="1"/>
</dbReference>
<keyword evidence="5" id="KW-0675">Receptor</keyword>
<dbReference type="EMBL" id="SMBX01000002">
    <property type="protein sequence ID" value="TCV01417.1"/>
    <property type="molecule type" value="Genomic_DNA"/>
</dbReference>
<dbReference type="NCBIfam" id="TIGR00787">
    <property type="entry name" value="dctP"/>
    <property type="match status" value="1"/>
</dbReference>
<dbReference type="Pfam" id="PF03480">
    <property type="entry name" value="DctP"/>
    <property type="match status" value="1"/>
</dbReference>
<keyword evidence="6" id="KW-1185">Reference proteome</keyword>
<evidence type="ECO:0000256" key="4">
    <source>
        <dbReference type="SAM" id="SignalP"/>
    </source>
</evidence>
<evidence type="ECO:0000313" key="5">
    <source>
        <dbReference type="EMBL" id="TCV01417.1"/>
    </source>
</evidence>
<dbReference type="OrthoDB" id="9794826at2"/>
<evidence type="ECO:0000256" key="2">
    <source>
        <dbReference type="ARBA" id="ARBA00022448"/>
    </source>
</evidence>
<dbReference type="InterPro" id="IPR038404">
    <property type="entry name" value="TRAP_DctP_sf"/>
</dbReference>
<feature type="signal peptide" evidence="4">
    <location>
        <begin position="1"/>
        <end position="26"/>
    </location>
</feature>
<gene>
    <name evidence="5" type="ORF">EV686_102129</name>
</gene>
<reference evidence="5 6" key="1">
    <citation type="submission" date="2019-03" db="EMBL/GenBank/DDBJ databases">
        <title>Genomic Encyclopedia of Type Strains, Phase IV (KMG-IV): sequencing the most valuable type-strain genomes for metagenomic binning, comparative biology and taxonomic classification.</title>
        <authorList>
            <person name="Goeker M."/>
        </authorList>
    </citation>
    <scope>NUCLEOTIDE SEQUENCE [LARGE SCALE GENOMIC DNA]</scope>
    <source>
        <strain evidence="5 6">DSM 100048</strain>
    </source>
</reference>